<feature type="signal peptide" evidence="1">
    <location>
        <begin position="1"/>
        <end position="17"/>
    </location>
</feature>
<evidence type="ECO:0000313" key="2">
    <source>
        <dbReference type="EMBL" id="MEQ2174354.1"/>
    </source>
</evidence>
<evidence type="ECO:0000256" key="1">
    <source>
        <dbReference type="SAM" id="SignalP"/>
    </source>
</evidence>
<keyword evidence="3" id="KW-1185">Reference proteome</keyword>
<feature type="chain" id="PRO_5046631808" evidence="1">
    <location>
        <begin position="18"/>
        <end position="112"/>
    </location>
</feature>
<dbReference type="EMBL" id="JAHRIO010050328">
    <property type="protein sequence ID" value="MEQ2174354.1"/>
    <property type="molecule type" value="Genomic_DNA"/>
</dbReference>
<keyword evidence="1" id="KW-0732">Signal</keyword>
<sequence length="112" mass="12368">MLCFQITCLSYLSLFLSVDPLKHVLLLRSTGLLITQIFKSEGIQQPMVFSSTDELTLQFHSACLNIMDHVAPVKTRHSKPRSEKAVNTQALISPPAHVLSIGSSCLAVFDKL</sequence>
<protein>
    <submittedName>
        <fullName evidence="2">Uncharacterized protein</fullName>
    </submittedName>
</protein>
<name>A0ABV0NSF1_9TELE</name>
<evidence type="ECO:0000313" key="3">
    <source>
        <dbReference type="Proteomes" id="UP001476798"/>
    </source>
</evidence>
<gene>
    <name evidence="2" type="ORF">GOODEAATRI_007130</name>
</gene>
<organism evidence="2 3">
    <name type="scientific">Goodea atripinnis</name>
    <dbReference type="NCBI Taxonomy" id="208336"/>
    <lineage>
        <taxon>Eukaryota</taxon>
        <taxon>Metazoa</taxon>
        <taxon>Chordata</taxon>
        <taxon>Craniata</taxon>
        <taxon>Vertebrata</taxon>
        <taxon>Euteleostomi</taxon>
        <taxon>Actinopterygii</taxon>
        <taxon>Neopterygii</taxon>
        <taxon>Teleostei</taxon>
        <taxon>Neoteleostei</taxon>
        <taxon>Acanthomorphata</taxon>
        <taxon>Ovalentaria</taxon>
        <taxon>Atherinomorphae</taxon>
        <taxon>Cyprinodontiformes</taxon>
        <taxon>Goodeidae</taxon>
        <taxon>Goodea</taxon>
    </lineage>
</organism>
<reference evidence="2 3" key="1">
    <citation type="submission" date="2021-06" db="EMBL/GenBank/DDBJ databases">
        <authorList>
            <person name="Palmer J.M."/>
        </authorList>
    </citation>
    <scope>NUCLEOTIDE SEQUENCE [LARGE SCALE GENOMIC DNA]</scope>
    <source>
        <strain evidence="2 3">GA_2019</strain>
        <tissue evidence="2">Muscle</tissue>
    </source>
</reference>
<proteinExistence type="predicted"/>
<accession>A0ABV0NSF1</accession>
<dbReference type="Proteomes" id="UP001476798">
    <property type="component" value="Unassembled WGS sequence"/>
</dbReference>
<comment type="caution">
    <text evidence="2">The sequence shown here is derived from an EMBL/GenBank/DDBJ whole genome shotgun (WGS) entry which is preliminary data.</text>
</comment>